<evidence type="ECO:0000256" key="1">
    <source>
        <dbReference type="SAM" id="MobiDB-lite"/>
    </source>
</evidence>
<comment type="caution">
    <text evidence="3">The sequence shown here is derived from an EMBL/GenBank/DDBJ whole genome shotgun (WGS) entry which is preliminary data.</text>
</comment>
<feature type="compositionally biased region" description="Basic residues" evidence="1">
    <location>
        <begin position="142"/>
        <end position="155"/>
    </location>
</feature>
<protein>
    <recommendedName>
        <fullName evidence="2">Choline/carnitine acyltransferase domain-containing protein</fullName>
    </recommendedName>
</protein>
<dbReference type="Pfam" id="PF00755">
    <property type="entry name" value="Carn_acyltransf"/>
    <property type="match status" value="1"/>
</dbReference>
<feature type="domain" description="Choline/carnitine acyltransferase" evidence="2">
    <location>
        <begin position="2"/>
        <end position="64"/>
    </location>
</feature>
<evidence type="ECO:0000259" key="2">
    <source>
        <dbReference type="Pfam" id="PF00755"/>
    </source>
</evidence>
<dbReference type="Gene3D" id="3.30.559.70">
    <property type="entry name" value="Choline/Carnitine o-acyltransferase, domain 2"/>
    <property type="match status" value="1"/>
</dbReference>
<sequence length="385" mass="45271">MLSQWWLNKTYLEWRLNLPIYYNPAIVLPRQSYRDFDGQIQFAANFVHGVLRYRSLLDGYKFRMATTRKSNKTNKTILLSNKEKEILTVLHELYANDFKKYGEHIKRESNIPTTIKNIYNSLDQRQAYQRVFNYFQKQKTRLRTSSRSNHLKKPSRSSIRNRAQIDEPMSITQSDSESDDNDQQESNSSIMENHMNETNEYQHVTTNNDNDVQEIEVSENNSIHQEKQTLPLTNNGHNESMFIPHSQTSTNLTFDLLSIRTNIQQALHELDRAILESESITKDSNNKQQQRLLIRNNNFLTNTYDNRKLDDIVRSLSNVVNQQQENVHLILNESSSLLSNENNKRLENISTTKQQTITHILQRLNTLVDRGNSIYDKLEKILSEF</sequence>
<dbReference type="AlphaFoldDB" id="A0A813ZIC5"/>
<dbReference type="InterPro" id="IPR039551">
    <property type="entry name" value="Cho/carn_acyl_trans"/>
</dbReference>
<evidence type="ECO:0000313" key="4">
    <source>
        <dbReference type="Proteomes" id="UP000663889"/>
    </source>
</evidence>
<proteinExistence type="predicted"/>
<accession>A0A813ZIC5</accession>
<dbReference type="Proteomes" id="UP000663889">
    <property type="component" value="Unassembled WGS sequence"/>
</dbReference>
<gene>
    <name evidence="3" type="ORF">SEV965_LOCUS5532</name>
</gene>
<dbReference type="InterPro" id="IPR042231">
    <property type="entry name" value="Cho/carn_acyl_trans_2"/>
</dbReference>
<dbReference type="SUPFAM" id="SSF52777">
    <property type="entry name" value="CoA-dependent acyltransferases"/>
    <property type="match status" value="1"/>
</dbReference>
<evidence type="ECO:0000313" key="3">
    <source>
        <dbReference type="EMBL" id="CAF0898953.1"/>
    </source>
</evidence>
<feature type="region of interest" description="Disordered" evidence="1">
    <location>
        <begin position="142"/>
        <end position="187"/>
    </location>
</feature>
<organism evidence="3 4">
    <name type="scientific">Rotaria sordida</name>
    <dbReference type="NCBI Taxonomy" id="392033"/>
    <lineage>
        <taxon>Eukaryota</taxon>
        <taxon>Metazoa</taxon>
        <taxon>Spiralia</taxon>
        <taxon>Gnathifera</taxon>
        <taxon>Rotifera</taxon>
        <taxon>Eurotatoria</taxon>
        <taxon>Bdelloidea</taxon>
        <taxon>Philodinida</taxon>
        <taxon>Philodinidae</taxon>
        <taxon>Rotaria</taxon>
    </lineage>
</organism>
<name>A0A813ZIC5_9BILA</name>
<dbReference type="EMBL" id="CAJNOU010000170">
    <property type="protein sequence ID" value="CAF0898953.1"/>
    <property type="molecule type" value="Genomic_DNA"/>
</dbReference>
<reference evidence="3" key="1">
    <citation type="submission" date="2021-02" db="EMBL/GenBank/DDBJ databases">
        <authorList>
            <person name="Nowell W R."/>
        </authorList>
    </citation>
    <scope>NUCLEOTIDE SEQUENCE</scope>
</reference>